<proteinExistence type="predicted"/>
<dbReference type="Proteomes" id="UP000005317">
    <property type="component" value="Unassembled WGS sequence"/>
</dbReference>
<sequence>MSELRIALVAEGLTDFIVIEAALKAILPEPFILTLLQPEATRPDLGGGWGGVLKWCREFQSRGAATLESDPTLARFDVFIIHLDADVAGKSYADLAVTARADWGHLPCQRECPPPDNTVEALRAVLCSWLGNVQPTHTTVLCMPAQSTEAWLAAGVYPDNATLLADVECSANMESRLGSLPKRTRIKKSGREYRIHARTLATNWASVRNICSQADVFHCSVLDAIQRVD</sequence>
<accession>A0A656HBL0</accession>
<organism evidence="1 2">
    <name type="scientific">Thiothrix nivea (strain ATCC 35100 / DSM 5205 / JP2)</name>
    <dbReference type="NCBI Taxonomy" id="870187"/>
    <lineage>
        <taxon>Bacteria</taxon>
        <taxon>Pseudomonadati</taxon>
        <taxon>Pseudomonadota</taxon>
        <taxon>Gammaproteobacteria</taxon>
        <taxon>Thiotrichales</taxon>
        <taxon>Thiotrichaceae</taxon>
        <taxon>Thiothrix</taxon>
    </lineage>
</organism>
<dbReference type="AlphaFoldDB" id="A0A656HBL0"/>
<dbReference type="OrthoDB" id="1998418at2"/>
<evidence type="ECO:0008006" key="3">
    <source>
        <dbReference type="Google" id="ProtNLM"/>
    </source>
</evidence>
<name>A0A656HBL0_THINJ</name>
<keyword evidence="2" id="KW-1185">Reference proteome</keyword>
<evidence type="ECO:0000313" key="2">
    <source>
        <dbReference type="Proteomes" id="UP000005317"/>
    </source>
</evidence>
<dbReference type="EMBL" id="JH651384">
    <property type="protein sequence ID" value="EIJ34521.1"/>
    <property type="molecule type" value="Genomic_DNA"/>
</dbReference>
<dbReference type="RefSeq" id="WP_002708449.1">
    <property type="nucleotide sequence ID" value="NZ_JH651384.1"/>
</dbReference>
<protein>
    <recommendedName>
        <fullName evidence="3">DUF4276 family protein</fullName>
    </recommendedName>
</protein>
<gene>
    <name evidence="1" type="ORF">Thini_1945</name>
</gene>
<reference evidence="2" key="1">
    <citation type="journal article" date="2011" name="Stand. Genomic Sci.">
        <title>Genome sequence of the filamentous, gliding Thiothrix nivea neotype strain (JP2(T)).</title>
        <authorList>
            <person name="Lapidus A."/>
            <person name="Nolan M."/>
            <person name="Lucas S."/>
            <person name="Glavina Del Rio T."/>
            <person name="Tice H."/>
            <person name="Cheng J.F."/>
            <person name="Tapia R."/>
            <person name="Han C."/>
            <person name="Goodwin L."/>
            <person name="Pitluck S."/>
            <person name="Liolios K."/>
            <person name="Pagani I."/>
            <person name="Ivanova N."/>
            <person name="Huntemann M."/>
            <person name="Mavromatis K."/>
            <person name="Mikhailova N."/>
            <person name="Pati A."/>
            <person name="Chen A."/>
            <person name="Palaniappan K."/>
            <person name="Land M."/>
            <person name="Brambilla E.M."/>
            <person name="Rohde M."/>
            <person name="Abt B."/>
            <person name="Verbarg S."/>
            <person name="Goker M."/>
            <person name="Bristow J."/>
            <person name="Eisen J.A."/>
            <person name="Markowitz V."/>
            <person name="Hugenholtz P."/>
            <person name="Kyrpides N.C."/>
            <person name="Klenk H.P."/>
            <person name="Woyke T."/>
        </authorList>
    </citation>
    <scope>NUCLEOTIDE SEQUENCE [LARGE SCALE GENOMIC DNA]</scope>
    <source>
        <strain evidence="2">ATCC 35100 / DSM 5205 / JP2</strain>
    </source>
</reference>
<evidence type="ECO:0000313" key="1">
    <source>
        <dbReference type="EMBL" id="EIJ34521.1"/>
    </source>
</evidence>